<evidence type="ECO:0000313" key="2">
    <source>
        <dbReference type="EMBL" id="KAF6021382.1"/>
    </source>
</evidence>
<sequence length="226" mass="26304">MGACKNILVAVFGIVLAYFGSNIAYWFLVDGPRCPLPADIQTDYVRKHFDVRKLQGVWYELAYHDITQPISVCGCERSVKHYRPESNHIFDNFTLWCSETQQYANLTFNLNGHPKGHMHGHWPWLPMIVWPNTIVALGVDKVTDKYNWVIEFQCVEYFNRVAFTGINFYHKQRFVKDGELEGMMEIARQQGLGHWMDSGLKVHVVNHTGCTYPPVEQNLLELFEQY</sequence>
<evidence type="ECO:0000256" key="1">
    <source>
        <dbReference type="SAM" id="Phobius"/>
    </source>
</evidence>
<organism evidence="2 3">
    <name type="scientific">Bugula neritina</name>
    <name type="common">Brown bryozoan</name>
    <name type="synonym">Sertularia neritina</name>
    <dbReference type="NCBI Taxonomy" id="10212"/>
    <lineage>
        <taxon>Eukaryota</taxon>
        <taxon>Metazoa</taxon>
        <taxon>Spiralia</taxon>
        <taxon>Lophotrochozoa</taxon>
        <taxon>Bryozoa</taxon>
        <taxon>Gymnolaemata</taxon>
        <taxon>Cheilostomatida</taxon>
        <taxon>Flustrina</taxon>
        <taxon>Buguloidea</taxon>
        <taxon>Bugulidae</taxon>
        <taxon>Bugula</taxon>
    </lineage>
</organism>
<dbReference type="GO" id="GO:0008289">
    <property type="term" value="F:lipid binding"/>
    <property type="evidence" value="ECO:0007669"/>
    <property type="project" value="UniProtKB-KW"/>
</dbReference>
<dbReference type="Gene3D" id="2.40.128.20">
    <property type="match status" value="1"/>
</dbReference>
<keyword evidence="1" id="KW-0812">Transmembrane</keyword>
<dbReference type="SUPFAM" id="SSF50814">
    <property type="entry name" value="Lipocalins"/>
    <property type="match status" value="1"/>
</dbReference>
<feature type="transmembrane region" description="Helical" evidence="1">
    <location>
        <begin position="7"/>
        <end position="28"/>
    </location>
</feature>
<keyword evidence="3" id="KW-1185">Reference proteome</keyword>
<dbReference type="Proteomes" id="UP000593567">
    <property type="component" value="Unassembled WGS sequence"/>
</dbReference>
<dbReference type="OrthoDB" id="440612at2759"/>
<keyword evidence="1" id="KW-0472">Membrane</keyword>
<name>A0A7J7J5G0_BUGNE</name>
<protein>
    <submittedName>
        <fullName evidence="2">Uncharacterized protein</fullName>
    </submittedName>
</protein>
<keyword evidence="1" id="KW-1133">Transmembrane helix</keyword>
<accession>A0A7J7J5G0</accession>
<gene>
    <name evidence="2" type="ORF">EB796_020305</name>
</gene>
<proteinExistence type="predicted"/>
<comment type="caution">
    <text evidence="2">The sequence shown here is derived from an EMBL/GenBank/DDBJ whole genome shotgun (WGS) entry which is preliminary data.</text>
</comment>
<reference evidence="2" key="1">
    <citation type="submission" date="2020-06" db="EMBL/GenBank/DDBJ databases">
        <title>Draft genome of Bugula neritina, a colonial animal packing powerful symbionts and potential medicines.</title>
        <authorList>
            <person name="Rayko M."/>
        </authorList>
    </citation>
    <scope>NUCLEOTIDE SEQUENCE [LARGE SCALE GENOMIC DNA]</scope>
    <source>
        <strain evidence="2">Kwan_BN1</strain>
    </source>
</reference>
<dbReference type="AlphaFoldDB" id="A0A7J7J5G0"/>
<dbReference type="InterPro" id="IPR012674">
    <property type="entry name" value="Calycin"/>
</dbReference>
<dbReference type="EMBL" id="VXIV02003051">
    <property type="protein sequence ID" value="KAF6021382.1"/>
    <property type="molecule type" value="Genomic_DNA"/>
</dbReference>
<evidence type="ECO:0000313" key="3">
    <source>
        <dbReference type="Proteomes" id="UP000593567"/>
    </source>
</evidence>